<name>A0ABY0V7X1_9ACTO</name>
<gene>
    <name evidence="2" type="ORF">SAMN04489714_1163</name>
</gene>
<dbReference type="Proteomes" id="UP000198976">
    <property type="component" value="Chromosome I"/>
</dbReference>
<proteinExistence type="predicted"/>
<evidence type="ECO:0000313" key="3">
    <source>
        <dbReference type="Proteomes" id="UP000198976"/>
    </source>
</evidence>
<reference evidence="2 3" key="1">
    <citation type="submission" date="2016-10" db="EMBL/GenBank/DDBJ databases">
        <authorList>
            <person name="Varghese N."/>
            <person name="Submissions S."/>
        </authorList>
    </citation>
    <scope>NUCLEOTIDE SEQUENCE [LARGE SCALE GENOMIC DNA]</scope>
    <source>
        <strain evidence="2 3">DSM 9169</strain>
    </source>
</reference>
<dbReference type="RefSeq" id="WP_092648605.1">
    <property type="nucleotide sequence ID" value="NZ_LT629792.1"/>
</dbReference>
<organism evidence="2 3">
    <name type="scientific">Schaalia radingae</name>
    <dbReference type="NCBI Taxonomy" id="131110"/>
    <lineage>
        <taxon>Bacteria</taxon>
        <taxon>Bacillati</taxon>
        <taxon>Actinomycetota</taxon>
        <taxon>Actinomycetes</taxon>
        <taxon>Actinomycetales</taxon>
        <taxon>Actinomycetaceae</taxon>
        <taxon>Schaalia</taxon>
    </lineage>
</organism>
<sequence>MSRRENSNQLPVAPLLATKKLPLGAQVIWTFAFAAFWALMAYLTWRWFVVLTVVFGMYGIYLSICYVQCRHATRMKE</sequence>
<feature type="transmembrane region" description="Helical" evidence="1">
    <location>
        <begin position="21"/>
        <end position="39"/>
    </location>
</feature>
<keyword evidence="1" id="KW-0812">Transmembrane</keyword>
<protein>
    <submittedName>
        <fullName evidence="2">Uncharacterized protein</fullName>
    </submittedName>
</protein>
<evidence type="ECO:0000313" key="2">
    <source>
        <dbReference type="EMBL" id="SDT95033.1"/>
    </source>
</evidence>
<keyword evidence="1" id="KW-0472">Membrane</keyword>
<keyword evidence="1" id="KW-1133">Transmembrane helix</keyword>
<dbReference type="EMBL" id="LT629792">
    <property type="protein sequence ID" value="SDT95033.1"/>
    <property type="molecule type" value="Genomic_DNA"/>
</dbReference>
<evidence type="ECO:0000256" key="1">
    <source>
        <dbReference type="SAM" id="Phobius"/>
    </source>
</evidence>
<feature type="transmembrane region" description="Helical" evidence="1">
    <location>
        <begin position="45"/>
        <end position="67"/>
    </location>
</feature>
<accession>A0ABY0V7X1</accession>
<keyword evidence="3" id="KW-1185">Reference proteome</keyword>